<evidence type="ECO:0000256" key="1">
    <source>
        <dbReference type="ARBA" id="ARBA00004202"/>
    </source>
</evidence>
<protein>
    <submittedName>
        <fullName evidence="8">CDP-glycerol glycerophosphotransferase</fullName>
    </submittedName>
</protein>
<keyword evidence="6" id="KW-0472">Membrane</keyword>
<evidence type="ECO:0000256" key="5">
    <source>
        <dbReference type="ARBA" id="ARBA00022944"/>
    </source>
</evidence>
<evidence type="ECO:0000256" key="4">
    <source>
        <dbReference type="ARBA" id="ARBA00022679"/>
    </source>
</evidence>
<dbReference type="PANTHER" id="PTHR37316">
    <property type="entry name" value="TEICHOIC ACID GLYCEROL-PHOSPHATE PRIMASE"/>
    <property type="match status" value="1"/>
</dbReference>
<keyword evidence="4 8" id="KW-0808">Transferase</keyword>
<dbReference type="Proteomes" id="UP000295416">
    <property type="component" value="Unassembled WGS sequence"/>
</dbReference>
<evidence type="ECO:0000256" key="3">
    <source>
        <dbReference type="ARBA" id="ARBA00022475"/>
    </source>
</evidence>
<evidence type="ECO:0000256" key="2">
    <source>
        <dbReference type="ARBA" id="ARBA00010488"/>
    </source>
</evidence>
<dbReference type="PANTHER" id="PTHR37316:SF3">
    <property type="entry name" value="TEICHOIC ACID GLYCEROL-PHOSPHATE TRANSFERASE"/>
    <property type="match status" value="1"/>
</dbReference>
<reference evidence="8 9" key="1">
    <citation type="submission" date="2019-03" db="EMBL/GenBank/DDBJ databases">
        <title>Genomic Encyclopedia of Type Strains, Phase IV (KMG-IV): sequencing the most valuable type-strain genomes for metagenomic binning, comparative biology and taxonomic classification.</title>
        <authorList>
            <person name="Goeker M."/>
        </authorList>
    </citation>
    <scope>NUCLEOTIDE SEQUENCE [LARGE SCALE GENOMIC DNA]</scope>
    <source>
        <strain evidence="8 9">DSM 19377</strain>
    </source>
</reference>
<organism evidence="8 9">
    <name type="scientific">Scopulibacillus darangshiensis</name>
    <dbReference type="NCBI Taxonomy" id="442528"/>
    <lineage>
        <taxon>Bacteria</taxon>
        <taxon>Bacillati</taxon>
        <taxon>Bacillota</taxon>
        <taxon>Bacilli</taxon>
        <taxon>Bacillales</taxon>
        <taxon>Sporolactobacillaceae</taxon>
        <taxon>Scopulibacillus</taxon>
    </lineage>
</organism>
<dbReference type="InterPro" id="IPR007554">
    <property type="entry name" value="Glycerophosphate_synth"/>
</dbReference>
<dbReference type="SUPFAM" id="SSF53756">
    <property type="entry name" value="UDP-Glycosyltransferase/glycogen phosphorylase"/>
    <property type="match status" value="2"/>
</dbReference>
<comment type="subcellular location">
    <subcellularLocation>
        <location evidence="1">Cell membrane</location>
        <topology evidence="1">Peripheral membrane protein</topology>
    </subcellularLocation>
</comment>
<evidence type="ECO:0000313" key="9">
    <source>
        <dbReference type="Proteomes" id="UP000295416"/>
    </source>
</evidence>
<keyword evidence="9" id="KW-1185">Reference proteome</keyword>
<dbReference type="Gene3D" id="3.40.50.12580">
    <property type="match status" value="2"/>
</dbReference>
<dbReference type="Pfam" id="PF18674">
    <property type="entry name" value="TarS_C1"/>
    <property type="match status" value="1"/>
</dbReference>
<evidence type="ECO:0000313" key="8">
    <source>
        <dbReference type="EMBL" id="TCP19001.1"/>
    </source>
</evidence>
<evidence type="ECO:0000259" key="7">
    <source>
        <dbReference type="Pfam" id="PF18674"/>
    </source>
</evidence>
<dbReference type="OrthoDB" id="396512at2"/>
<dbReference type="InterPro" id="IPR041038">
    <property type="entry name" value="TarS_C1"/>
</dbReference>
<dbReference type="Gene3D" id="3.40.50.11820">
    <property type="match status" value="1"/>
</dbReference>
<name>A0A4R2NCR8_9BACL</name>
<dbReference type="GO" id="GO:0019350">
    <property type="term" value="P:teichoic acid biosynthetic process"/>
    <property type="evidence" value="ECO:0007669"/>
    <property type="project" value="UniProtKB-KW"/>
</dbReference>
<accession>A0A4R2NCR8</accession>
<comment type="similarity">
    <text evidence="2">Belongs to the CDP-glycerol glycerophosphotransferase family.</text>
</comment>
<feature type="domain" description="TarS C-terminal" evidence="7">
    <location>
        <begin position="185"/>
        <end position="330"/>
    </location>
</feature>
<dbReference type="GO" id="GO:0047355">
    <property type="term" value="F:CDP-glycerol glycerophosphotransferase activity"/>
    <property type="evidence" value="ECO:0007669"/>
    <property type="project" value="InterPro"/>
</dbReference>
<evidence type="ECO:0000256" key="6">
    <source>
        <dbReference type="ARBA" id="ARBA00023136"/>
    </source>
</evidence>
<dbReference type="RefSeq" id="WP_132748541.1">
    <property type="nucleotide sequence ID" value="NZ_SLXK01000068.1"/>
</dbReference>
<proteinExistence type="inferred from homology"/>
<sequence length="1124" mass="133138">MSMLYKTLSKIKKKIFREQPQKKKKYQLVLKQTDDQLYIEGKLGDESFLASEIWLMGKESEKMIMAAESQPSSSFQFKIDLSSIQDFHDSNEGHEETYFFYLKWRVPREKVSSNNLDKLTEKAKLISRNDGGFDLEYLVRLGRFQYTETEGLETIDMNGNKAIVYISKKGNISLAYNKELNPNVKTQIDRLKIKKERLIIEGKLYTKHSMVKESQILLSGRDTGTAALVPVSLQHLKEEVVKKYGLNRYAFQAQMDLSDVFAANQLTQDVYDLYCHFHLHDQTEPTWVKLGKPRFKARYFMKDGYADLGKDIAVISPYFTFKQKNLALQVEEFERDAFKFLQKAKRWAWLIRPFYKNKDIWLIGERSYKAQDTGFHFFKYMRENHPAKNVFYVIEEDSPERENVEPYGNVVLYKSKRHIWLTLMATRAIGSHHPDYLYPIRSKAFKKAVKATKVFLQHGVMGTKNMVANYGKTAPGFDTDLFLVSSDFEKQMIVSDFGYDANEVKVTGLSRFDNLLKDDEDTKRQLLIIPTWRDWIVTDEAFLESDYFIRYKELIFDEKLHRLATEQNFEILLCLHPNMQKFTHFFSDAPVRIINQGDVDVQRLLKESAMMITDYSSVGFDFSFLHKPIIYYQFDRDRFIGKRPSHLDLDNDLPGDIVYEEDDIIPLVEDYAKKDFRMKEIYKIRTEKFMTYRDQKSSERIYQAIKGFKVNKPWYKVMAEDELARKVFQRFRKSRWYFPAMKLGYNIGRRALTIDNNLIVFESGVGKQYADSPRYIYEEILKRNLDYNIVWVCNKKIRFYDENTKRIKRLSPYYYFYLAKARYWVNNQNFPTYLKKREGTTYVQTWHGTPLKKMLFDIETVHGRSDDYVERVHQATKTWDYLISPSSYATNAFRSAFRYKGDILEIGYPRNDLFYKLDKETIANGVRRKLKIPEGKKVILYAPTFRDNQKKKNKFVFDINLDFEQMKEQLGEDYVLLLRMHVVVKNKVKIPEEYRDFVYNVSNYPDIQELYLISDILVTDYSSVMFDFANLKRPMLFYTYDFEEYRDDLRGFYMDFENEAPGPLLSDSNELIDAIENVDEIKTSYQPKYDAFHQKYCGLEDGKATDRLIDHVFNNGKPRISASQ</sequence>
<dbReference type="InterPro" id="IPR043149">
    <property type="entry name" value="TagF_N"/>
</dbReference>
<dbReference type="InterPro" id="IPR043148">
    <property type="entry name" value="TagF_C"/>
</dbReference>
<dbReference type="EMBL" id="SLXK01000068">
    <property type="protein sequence ID" value="TCP19001.1"/>
    <property type="molecule type" value="Genomic_DNA"/>
</dbReference>
<dbReference type="InterPro" id="IPR051612">
    <property type="entry name" value="Teichoic_Acid_Biosynth"/>
</dbReference>
<dbReference type="AlphaFoldDB" id="A0A4R2NCR8"/>
<dbReference type="Pfam" id="PF04464">
    <property type="entry name" value="Glyphos_transf"/>
    <property type="match status" value="2"/>
</dbReference>
<dbReference type="GO" id="GO:0005886">
    <property type="term" value="C:plasma membrane"/>
    <property type="evidence" value="ECO:0007669"/>
    <property type="project" value="UniProtKB-SubCell"/>
</dbReference>
<keyword evidence="5" id="KW-0777">Teichoic acid biosynthesis</keyword>
<gene>
    <name evidence="8" type="ORF">EV207_1689</name>
</gene>
<keyword evidence="3" id="KW-1003">Cell membrane</keyword>
<comment type="caution">
    <text evidence="8">The sequence shown here is derived from an EMBL/GenBank/DDBJ whole genome shotgun (WGS) entry which is preliminary data.</text>
</comment>